<dbReference type="AlphaFoldDB" id="A0A1H7NSH6"/>
<dbReference type="Proteomes" id="UP000199256">
    <property type="component" value="Unassembled WGS sequence"/>
</dbReference>
<keyword evidence="2" id="KW-1185">Reference proteome</keyword>
<reference evidence="2" key="1">
    <citation type="submission" date="2016-10" db="EMBL/GenBank/DDBJ databases">
        <authorList>
            <person name="Varghese N."/>
            <person name="Submissions S."/>
        </authorList>
    </citation>
    <scope>NUCLEOTIDE SEQUENCE [LARGE SCALE GENOMIC DNA]</scope>
    <source>
        <strain evidence="2">DSM 241</strain>
    </source>
</reference>
<evidence type="ECO:0000313" key="2">
    <source>
        <dbReference type="Proteomes" id="UP000199256"/>
    </source>
</evidence>
<sequence length="44" mass="4472">MKTPYSPLSRVASIMAASLLLVACAASMTVPPGAASGRQYTSSQ</sequence>
<name>A0A1H7NSH6_9GAMM</name>
<accession>A0A1H7NSH6</accession>
<gene>
    <name evidence="1" type="ORF">SAMN05444515_11282</name>
</gene>
<organism evidence="1 2">
    <name type="scientific">Ectothiorhodospira marina</name>
    <dbReference type="NCBI Taxonomy" id="1396821"/>
    <lineage>
        <taxon>Bacteria</taxon>
        <taxon>Pseudomonadati</taxon>
        <taxon>Pseudomonadota</taxon>
        <taxon>Gammaproteobacteria</taxon>
        <taxon>Chromatiales</taxon>
        <taxon>Ectothiorhodospiraceae</taxon>
        <taxon>Ectothiorhodospira</taxon>
    </lineage>
</organism>
<protein>
    <submittedName>
        <fullName evidence="1">Uncharacterized protein</fullName>
    </submittedName>
</protein>
<dbReference type="PROSITE" id="PS51257">
    <property type="entry name" value="PROKAR_LIPOPROTEIN"/>
    <property type="match status" value="1"/>
</dbReference>
<dbReference type="EMBL" id="FOAA01000012">
    <property type="protein sequence ID" value="SEL26356.1"/>
    <property type="molecule type" value="Genomic_DNA"/>
</dbReference>
<proteinExistence type="predicted"/>
<dbReference type="STRING" id="1396821.SAMN05444515_11282"/>
<evidence type="ECO:0000313" key="1">
    <source>
        <dbReference type="EMBL" id="SEL26356.1"/>
    </source>
</evidence>